<proteinExistence type="predicted"/>
<dbReference type="EMBL" id="SMMG02000005">
    <property type="protein sequence ID" value="KAA3475206.1"/>
    <property type="molecule type" value="Genomic_DNA"/>
</dbReference>
<accession>A0A5B6W1L6</accession>
<protein>
    <submittedName>
        <fullName evidence="1">Uncharacterized protein</fullName>
    </submittedName>
</protein>
<sequence length="59" mass="6469">MAPQEMTYELSLNQVFNSKKGNDAKTGRRKYGDVSVVSTDRTRCSLAVDDNASTSVRGL</sequence>
<reference evidence="2" key="1">
    <citation type="journal article" date="2019" name="Plant Biotechnol. J.">
        <title>Genome sequencing of the Australian wild diploid species Gossypium australe highlights disease resistance and delayed gland morphogenesis.</title>
        <authorList>
            <person name="Cai Y."/>
            <person name="Cai X."/>
            <person name="Wang Q."/>
            <person name="Wang P."/>
            <person name="Zhang Y."/>
            <person name="Cai C."/>
            <person name="Xu Y."/>
            <person name="Wang K."/>
            <person name="Zhou Z."/>
            <person name="Wang C."/>
            <person name="Geng S."/>
            <person name="Li B."/>
            <person name="Dong Q."/>
            <person name="Hou Y."/>
            <person name="Wang H."/>
            <person name="Ai P."/>
            <person name="Liu Z."/>
            <person name="Yi F."/>
            <person name="Sun M."/>
            <person name="An G."/>
            <person name="Cheng J."/>
            <person name="Zhang Y."/>
            <person name="Shi Q."/>
            <person name="Xie Y."/>
            <person name="Shi X."/>
            <person name="Chang Y."/>
            <person name="Huang F."/>
            <person name="Chen Y."/>
            <person name="Hong S."/>
            <person name="Mi L."/>
            <person name="Sun Q."/>
            <person name="Zhang L."/>
            <person name="Zhou B."/>
            <person name="Peng R."/>
            <person name="Zhang X."/>
            <person name="Liu F."/>
        </authorList>
    </citation>
    <scope>NUCLEOTIDE SEQUENCE [LARGE SCALE GENOMIC DNA]</scope>
    <source>
        <strain evidence="2">cv. PA1801</strain>
    </source>
</reference>
<comment type="caution">
    <text evidence="1">The sequence shown here is derived from an EMBL/GenBank/DDBJ whole genome shotgun (WGS) entry which is preliminary data.</text>
</comment>
<evidence type="ECO:0000313" key="1">
    <source>
        <dbReference type="EMBL" id="KAA3475206.1"/>
    </source>
</evidence>
<gene>
    <name evidence="1" type="ORF">EPI10_025420</name>
</gene>
<organism evidence="1 2">
    <name type="scientific">Gossypium australe</name>
    <dbReference type="NCBI Taxonomy" id="47621"/>
    <lineage>
        <taxon>Eukaryota</taxon>
        <taxon>Viridiplantae</taxon>
        <taxon>Streptophyta</taxon>
        <taxon>Embryophyta</taxon>
        <taxon>Tracheophyta</taxon>
        <taxon>Spermatophyta</taxon>
        <taxon>Magnoliopsida</taxon>
        <taxon>eudicotyledons</taxon>
        <taxon>Gunneridae</taxon>
        <taxon>Pentapetalae</taxon>
        <taxon>rosids</taxon>
        <taxon>malvids</taxon>
        <taxon>Malvales</taxon>
        <taxon>Malvaceae</taxon>
        <taxon>Malvoideae</taxon>
        <taxon>Gossypium</taxon>
    </lineage>
</organism>
<name>A0A5B6W1L6_9ROSI</name>
<evidence type="ECO:0000313" key="2">
    <source>
        <dbReference type="Proteomes" id="UP000325315"/>
    </source>
</evidence>
<dbReference type="Proteomes" id="UP000325315">
    <property type="component" value="Unassembled WGS sequence"/>
</dbReference>
<keyword evidence="2" id="KW-1185">Reference proteome</keyword>
<dbReference type="AlphaFoldDB" id="A0A5B6W1L6"/>